<protein>
    <submittedName>
        <fullName evidence="3">SDR family oxidoreductase</fullName>
    </submittedName>
</protein>
<reference evidence="3 4" key="1">
    <citation type="submission" date="2022-04" db="EMBL/GenBank/DDBJ databases">
        <title>Leucobacter sp. isolated from rhizosphere of onion.</title>
        <authorList>
            <person name="Won M."/>
            <person name="Lee C.-M."/>
            <person name="Woen H.-Y."/>
            <person name="Kwon S.-W."/>
        </authorList>
    </citation>
    <scope>NUCLEOTIDE SEQUENCE [LARGE SCALE GENOMIC DNA]</scope>
    <source>
        <strain evidence="3 4">H25R-14</strain>
    </source>
</reference>
<organism evidence="3 4">
    <name type="scientific">Leucobacter rhizosphaerae</name>
    <dbReference type="NCBI Taxonomy" id="2932245"/>
    <lineage>
        <taxon>Bacteria</taxon>
        <taxon>Bacillati</taxon>
        <taxon>Actinomycetota</taxon>
        <taxon>Actinomycetes</taxon>
        <taxon>Micrococcales</taxon>
        <taxon>Microbacteriaceae</taxon>
        <taxon>Leucobacter</taxon>
    </lineage>
</organism>
<dbReference type="PRINTS" id="PR00081">
    <property type="entry name" value="GDHRDH"/>
</dbReference>
<dbReference type="InterPro" id="IPR020904">
    <property type="entry name" value="Sc_DH/Rdtase_CS"/>
</dbReference>
<dbReference type="PANTHER" id="PTHR24321:SF8">
    <property type="entry name" value="ESTRADIOL 17-BETA-DEHYDROGENASE 8-RELATED"/>
    <property type="match status" value="1"/>
</dbReference>
<proteinExistence type="inferred from homology"/>
<dbReference type="PRINTS" id="PR00080">
    <property type="entry name" value="SDRFAMILY"/>
</dbReference>
<dbReference type="InterPro" id="IPR036291">
    <property type="entry name" value="NAD(P)-bd_dom_sf"/>
</dbReference>
<comment type="similarity">
    <text evidence="1">Belongs to the short-chain dehydrogenases/reductases (SDR) family.</text>
</comment>
<dbReference type="Proteomes" id="UP000831775">
    <property type="component" value="Chromosome"/>
</dbReference>
<dbReference type="Gene3D" id="3.40.50.720">
    <property type="entry name" value="NAD(P)-binding Rossmann-like Domain"/>
    <property type="match status" value="1"/>
</dbReference>
<dbReference type="InterPro" id="IPR002347">
    <property type="entry name" value="SDR_fam"/>
</dbReference>
<evidence type="ECO:0000313" key="3">
    <source>
        <dbReference type="EMBL" id="UOQ61492.1"/>
    </source>
</evidence>
<sequence>MTRQTVLVTGAAGGIGAAVARRLAESGTRVILTDLQAPELDRVLGDHAANGESFALDVTNSAAVDALMLDCDQRNGGVTGLVLSHGIGGKIAPLTEWNDAEVAAVLTVNLVGCTTVMRAVLRHMTARDTPGRIVAIASAAAKEGNPGSAVYSASKAGLVGLVKSVAREVADQGILVNAVTPGSTDTPMLAQGPGIIDYVVSRTPMRRLARAEEVAAAVAWLLSPDCSFTTGSCLDVSGGRSAY</sequence>
<evidence type="ECO:0000256" key="2">
    <source>
        <dbReference type="ARBA" id="ARBA00023002"/>
    </source>
</evidence>
<dbReference type="EMBL" id="CP095043">
    <property type="protein sequence ID" value="UOQ61492.1"/>
    <property type="molecule type" value="Genomic_DNA"/>
</dbReference>
<keyword evidence="2" id="KW-0560">Oxidoreductase</keyword>
<gene>
    <name evidence="3" type="ORF">MUN76_05855</name>
</gene>
<evidence type="ECO:0000313" key="4">
    <source>
        <dbReference type="Proteomes" id="UP000831775"/>
    </source>
</evidence>
<dbReference type="Pfam" id="PF13561">
    <property type="entry name" value="adh_short_C2"/>
    <property type="match status" value="1"/>
</dbReference>
<dbReference type="PANTHER" id="PTHR24321">
    <property type="entry name" value="DEHYDROGENASES, SHORT CHAIN"/>
    <property type="match status" value="1"/>
</dbReference>
<name>A0ABY4FYW8_9MICO</name>
<dbReference type="CDD" id="cd05233">
    <property type="entry name" value="SDR_c"/>
    <property type="match status" value="1"/>
</dbReference>
<dbReference type="SUPFAM" id="SSF51735">
    <property type="entry name" value="NAD(P)-binding Rossmann-fold domains"/>
    <property type="match status" value="1"/>
</dbReference>
<evidence type="ECO:0000256" key="1">
    <source>
        <dbReference type="ARBA" id="ARBA00006484"/>
    </source>
</evidence>
<dbReference type="PROSITE" id="PS00061">
    <property type="entry name" value="ADH_SHORT"/>
    <property type="match status" value="1"/>
</dbReference>
<dbReference type="RefSeq" id="WP_244687997.1">
    <property type="nucleotide sequence ID" value="NZ_CP095043.1"/>
</dbReference>
<accession>A0ABY4FYW8</accession>
<keyword evidence="4" id="KW-1185">Reference proteome</keyword>